<dbReference type="PANTHER" id="PTHR30055:SF234">
    <property type="entry name" value="HTH-TYPE TRANSCRIPTIONAL REGULATOR BETI"/>
    <property type="match status" value="1"/>
</dbReference>
<organism evidence="6 7">
    <name type="scientific">Dyella kyungheensis</name>
    <dbReference type="NCBI Taxonomy" id="1242174"/>
    <lineage>
        <taxon>Bacteria</taxon>
        <taxon>Pseudomonadati</taxon>
        <taxon>Pseudomonadota</taxon>
        <taxon>Gammaproteobacteria</taxon>
        <taxon>Lysobacterales</taxon>
        <taxon>Rhodanobacteraceae</taxon>
        <taxon>Dyella</taxon>
    </lineage>
</organism>
<dbReference type="InterPro" id="IPR025996">
    <property type="entry name" value="MT1864/Rv1816-like_C"/>
</dbReference>
<dbReference type="SUPFAM" id="SSF46689">
    <property type="entry name" value="Homeodomain-like"/>
    <property type="match status" value="1"/>
</dbReference>
<keyword evidence="2 4" id="KW-0238">DNA-binding</keyword>
<protein>
    <submittedName>
        <fullName evidence="6">TetR/AcrR family transcriptional regulator</fullName>
    </submittedName>
</protein>
<keyword evidence="3" id="KW-0804">Transcription</keyword>
<keyword evidence="1" id="KW-0805">Transcription regulation</keyword>
<comment type="caution">
    <text evidence="6">The sequence shown here is derived from an EMBL/GenBank/DDBJ whole genome shotgun (WGS) entry which is preliminary data.</text>
</comment>
<name>A0ABS2JLP7_9GAMM</name>
<dbReference type="PRINTS" id="PR00455">
    <property type="entry name" value="HTHTETR"/>
</dbReference>
<feature type="domain" description="HTH tetR-type" evidence="5">
    <location>
        <begin position="1"/>
        <end position="60"/>
    </location>
</feature>
<sequence length="186" mass="20654">MSKDRIFDAARAILDHEGIEGLSVRKVAARAGVSTMAMYRHFADKDALLNALMDDGLAAWEKVVRAIRAEDPMEWLEAVIEAFLKFALTQPHRFDAAFFLPAPEARRYPDDFVAGRSPVIAMIMVRIDQAKADGRLGGTPAVDVALALAGMAQGLVSMQRAKRFSSDKQFRTLFRAQLRHCLQSFS</sequence>
<dbReference type="Pfam" id="PF13305">
    <property type="entry name" value="TetR_C_33"/>
    <property type="match status" value="1"/>
</dbReference>
<dbReference type="InterPro" id="IPR009057">
    <property type="entry name" value="Homeodomain-like_sf"/>
</dbReference>
<dbReference type="SUPFAM" id="SSF48498">
    <property type="entry name" value="Tetracyclin repressor-like, C-terminal domain"/>
    <property type="match status" value="1"/>
</dbReference>
<dbReference type="Pfam" id="PF00440">
    <property type="entry name" value="TetR_N"/>
    <property type="match status" value="1"/>
</dbReference>
<evidence type="ECO:0000259" key="5">
    <source>
        <dbReference type="PROSITE" id="PS50977"/>
    </source>
</evidence>
<keyword evidence="7" id="KW-1185">Reference proteome</keyword>
<dbReference type="RefSeq" id="WP_204634420.1">
    <property type="nucleotide sequence ID" value="NZ_CP183983.1"/>
</dbReference>
<evidence type="ECO:0000256" key="1">
    <source>
        <dbReference type="ARBA" id="ARBA00023015"/>
    </source>
</evidence>
<dbReference type="PROSITE" id="PS50977">
    <property type="entry name" value="HTH_TETR_2"/>
    <property type="match status" value="1"/>
</dbReference>
<evidence type="ECO:0000313" key="6">
    <source>
        <dbReference type="EMBL" id="MBM7119961.1"/>
    </source>
</evidence>
<evidence type="ECO:0000313" key="7">
    <source>
        <dbReference type="Proteomes" id="UP001430065"/>
    </source>
</evidence>
<dbReference type="Proteomes" id="UP001430065">
    <property type="component" value="Unassembled WGS sequence"/>
</dbReference>
<dbReference type="InterPro" id="IPR050109">
    <property type="entry name" value="HTH-type_TetR-like_transc_reg"/>
</dbReference>
<dbReference type="InterPro" id="IPR001647">
    <property type="entry name" value="HTH_TetR"/>
</dbReference>
<dbReference type="EMBL" id="JADIKC010000001">
    <property type="protein sequence ID" value="MBM7119961.1"/>
    <property type="molecule type" value="Genomic_DNA"/>
</dbReference>
<proteinExistence type="predicted"/>
<evidence type="ECO:0000256" key="3">
    <source>
        <dbReference type="ARBA" id="ARBA00023163"/>
    </source>
</evidence>
<dbReference type="InterPro" id="IPR036271">
    <property type="entry name" value="Tet_transcr_reg_TetR-rel_C_sf"/>
</dbReference>
<dbReference type="Gene3D" id="1.10.357.10">
    <property type="entry name" value="Tetracycline Repressor, domain 2"/>
    <property type="match status" value="1"/>
</dbReference>
<feature type="DNA-binding region" description="H-T-H motif" evidence="4">
    <location>
        <begin position="23"/>
        <end position="42"/>
    </location>
</feature>
<dbReference type="PANTHER" id="PTHR30055">
    <property type="entry name" value="HTH-TYPE TRANSCRIPTIONAL REGULATOR RUTR"/>
    <property type="match status" value="1"/>
</dbReference>
<evidence type="ECO:0000256" key="4">
    <source>
        <dbReference type="PROSITE-ProRule" id="PRU00335"/>
    </source>
</evidence>
<evidence type="ECO:0000256" key="2">
    <source>
        <dbReference type="ARBA" id="ARBA00023125"/>
    </source>
</evidence>
<accession>A0ABS2JLP7</accession>
<gene>
    <name evidence="6" type="ORF">ISP20_02205</name>
</gene>
<reference evidence="6 7" key="1">
    <citation type="submission" date="2020-10" db="EMBL/GenBank/DDBJ databases">
        <title>Phylogeny of dyella-like bacteria.</title>
        <authorList>
            <person name="Fu J."/>
        </authorList>
    </citation>
    <scope>NUCLEOTIDE SEQUENCE [LARGE SCALE GENOMIC DNA]</scope>
    <source>
        <strain evidence="6 7">THG-B117</strain>
    </source>
</reference>